<dbReference type="RefSeq" id="WP_086503318.1">
    <property type="nucleotide sequence ID" value="NZ_MSSV01000033.1"/>
</dbReference>
<name>A0A2W7SGV4_9BACT</name>
<gene>
    <name evidence="3" type="ORF">ESW18_20175</name>
    <name evidence="2" type="ORF">LV84_04152</name>
</gene>
<keyword evidence="5" id="KW-1185">Reference proteome</keyword>
<evidence type="ECO:0000313" key="3">
    <source>
        <dbReference type="EMBL" id="TXD75531.1"/>
    </source>
</evidence>
<organism evidence="2 4">
    <name type="scientific">Algoriphagus ratkowskyi</name>
    <dbReference type="NCBI Taxonomy" id="57028"/>
    <lineage>
        <taxon>Bacteria</taxon>
        <taxon>Pseudomonadati</taxon>
        <taxon>Bacteroidota</taxon>
        <taxon>Cytophagia</taxon>
        <taxon>Cytophagales</taxon>
        <taxon>Cyclobacteriaceae</taxon>
        <taxon>Algoriphagus</taxon>
    </lineage>
</organism>
<evidence type="ECO:0000313" key="2">
    <source>
        <dbReference type="EMBL" id="PZX49962.1"/>
    </source>
</evidence>
<evidence type="ECO:0000256" key="1">
    <source>
        <dbReference type="SAM" id="MobiDB-lite"/>
    </source>
</evidence>
<sequence length="59" mass="6321">METNPYGQIIGDDMNGGGENGLCDTDHGGEMNSFGIMDFKDRDHGGGKLLVVGFLFVKI</sequence>
<evidence type="ECO:0000313" key="5">
    <source>
        <dbReference type="Proteomes" id="UP000321927"/>
    </source>
</evidence>
<reference evidence="2 4" key="1">
    <citation type="submission" date="2018-06" db="EMBL/GenBank/DDBJ databases">
        <title>Genomic Encyclopedia of Archaeal and Bacterial Type Strains, Phase II (KMG-II): from individual species to whole genera.</title>
        <authorList>
            <person name="Goeker M."/>
        </authorList>
    </citation>
    <scope>NUCLEOTIDE SEQUENCE [LARGE SCALE GENOMIC DNA]</scope>
    <source>
        <strain evidence="2 4">DSM 22686</strain>
    </source>
</reference>
<proteinExistence type="predicted"/>
<protein>
    <submittedName>
        <fullName evidence="2">Uncharacterized protein</fullName>
    </submittedName>
</protein>
<comment type="caution">
    <text evidence="2">The sequence shown here is derived from an EMBL/GenBank/DDBJ whole genome shotgun (WGS) entry which is preliminary data.</text>
</comment>
<reference evidence="3 5" key="2">
    <citation type="submission" date="2019-08" db="EMBL/GenBank/DDBJ databases">
        <title>Genome of Algoriphagus ratkowskyi IC026.</title>
        <authorList>
            <person name="Bowman J.P."/>
        </authorList>
    </citation>
    <scope>NUCLEOTIDE SEQUENCE [LARGE SCALE GENOMIC DNA]</scope>
    <source>
        <strain evidence="3 5">IC026</strain>
    </source>
</reference>
<dbReference type="EMBL" id="VORV01000024">
    <property type="protein sequence ID" value="TXD75531.1"/>
    <property type="molecule type" value="Genomic_DNA"/>
</dbReference>
<evidence type="ECO:0000313" key="4">
    <source>
        <dbReference type="Proteomes" id="UP000249115"/>
    </source>
</evidence>
<accession>A0A2W7SGV4</accession>
<dbReference type="Proteomes" id="UP000249115">
    <property type="component" value="Unassembled WGS sequence"/>
</dbReference>
<dbReference type="Proteomes" id="UP000321927">
    <property type="component" value="Unassembled WGS sequence"/>
</dbReference>
<dbReference type="AlphaFoldDB" id="A0A2W7SGV4"/>
<feature type="region of interest" description="Disordered" evidence="1">
    <location>
        <begin position="1"/>
        <end position="24"/>
    </location>
</feature>
<dbReference type="EMBL" id="QKZU01000026">
    <property type="protein sequence ID" value="PZX49962.1"/>
    <property type="molecule type" value="Genomic_DNA"/>
</dbReference>